<sequence>MPPPLYQSTPINNRDRKRHLDNNDYGHEEWRQGFRMMEGSGMSEITKTSTDMYGNMAYHTPNGTFYPGMMMHEMQQRGKGAMLGFPGGPVFPNGASYPPGSYPSNGGLPPSNEHFPSSKSTPNFHGNSFSTSQAVSSSVACSPMPSTSTADTSTLGQRFPSMELPQFPSSSDSTPVIQQQSQQAQFSTSDSTPYSCGMRPSPSMCPTSPNE</sequence>
<protein>
    <submittedName>
        <fullName evidence="2">Uncharacterized protein</fullName>
    </submittedName>
</protein>
<feature type="compositionally biased region" description="Polar residues" evidence="1">
    <location>
        <begin position="114"/>
        <end position="127"/>
    </location>
</feature>
<name>A0AAN8FS79_TRICO</name>
<keyword evidence="3" id="KW-1185">Reference proteome</keyword>
<feature type="compositionally biased region" description="Low complexity" evidence="1">
    <location>
        <begin position="178"/>
        <end position="191"/>
    </location>
</feature>
<organism evidence="2 3">
    <name type="scientific">Trichostrongylus colubriformis</name>
    <name type="common">Black scour worm</name>
    <dbReference type="NCBI Taxonomy" id="6319"/>
    <lineage>
        <taxon>Eukaryota</taxon>
        <taxon>Metazoa</taxon>
        <taxon>Ecdysozoa</taxon>
        <taxon>Nematoda</taxon>
        <taxon>Chromadorea</taxon>
        <taxon>Rhabditida</taxon>
        <taxon>Rhabditina</taxon>
        <taxon>Rhabditomorpha</taxon>
        <taxon>Strongyloidea</taxon>
        <taxon>Trichostrongylidae</taxon>
        <taxon>Trichostrongylus</taxon>
    </lineage>
</organism>
<gene>
    <name evidence="2" type="ORF">GCK32_019043</name>
</gene>
<reference evidence="2 3" key="1">
    <citation type="submission" date="2019-10" db="EMBL/GenBank/DDBJ databases">
        <title>Assembly and Annotation for the nematode Trichostrongylus colubriformis.</title>
        <authorList>
            <person name="Martin J."/>
        </authorList>
    </citation>
    <scope>NUCLEOTIDE SEQUENCE [LARGE SCALE GENOMIC DNA]</scope>
    <source>
        <strain evidence="2">G859</strain>
        <tissue evidence="2">Whole worm</tissue>
    </source>
</reference>
<evidence type="ECO:0000313" key="2">
    <source>
        <dbReference type="EMBL" id="KAK5975490.1"/>
    </source>
</evidence>
<dbReference type="Proteomes" id="UP001331761">
    <property type="component" value="Unassembled WGS sequence"/>
</dbReference>
<dbReference type="AlphaFoldDB" id="A0AAN8FS79"/>
<feature type="compositionally biased region" description="Polar residues" evidence="1">
    <location>
        <begin position="144"/>
        <end position="156"/>
    </location>
</feature>
<proteinExistence type="predicted"/>
<feature type="non-terminal residue" evidence="2">
    <location>
        <position position="211"/>
    </location>
</feature>
<feature type="region of interest" description="Disordered" evidence="1">
    <location>
        <begin position="96"/>
        <end position="211"/>
    </location>
</feature>
<evidence type="ECO:0000313" key="3">
    <source>
        <dbReference type="Proteomes" id="UP001331761"/>
    </source>
</evidence>
<dbReference type="EMBL" id="WIXE01012982">
    <property type="protein sequence ID" value="KAK5975490.1"/>
    <property type="molecule type" value="Genomic_DNA"/>
</dbReference>
<comment type="caution">
    <text evidence="2">The sequence shown here is derived from an EMBL/GenBank/DDBJ whole genome shotgun (WGS) entry which is preliminary data.</text>
</comment>
<feature type="region of interest" description="Disordered" evidence="1">
    <location>
        <begin position="1"/>
        <end position="24"/>
    </location>
</feature>
<feature type="compositionally biased region" description="Low complexity" evidence="1">
    <location>
        <begin position="128"/>
        <end position="142"/>
    </location>
</feature>
<evidence type="ECO:0000256" key="1">
    <source>
        <dbReference type="SAM" id="MobiDB-lite"/>
    </source>
</evidence>
<accession>A0AAN8FS79</accession>
<feature type="compositionally biased region" description="Polar residues" evidence="1">
    <location>
        <begin position="167"/>
        <end position="177"/>
    </location>
</feature>
<feature type="compositionally biased region" description="Polar residues" evidence="1">
    <location>
        <begin position="1"/>
        <end position="12"/>
    </location>
</feature>